<dbReference type="KEGG" id="lak:106166567"/>
<accession>A0A1S3IQZ1</accession>
<organism evidence="16 18">
    <name type="scientific">Lingula anatina</name>
    <name type="common">Brachiopod</name>
    <name type="synonym">Lingula unguis</name>
    <dbReference type="NCBI Taxonomy" id="7574"/>
    <lineage>
        <taxon>Eukaryota</taxon>
        <taxon>Metazoa</taxon>
        <taxon>Spiralia</taxon>
        <taxon>Lophotrochozoa</taxon>
        <taxon>Brachiopoda</taxon>
        <taxon>Linguliformea</taxon>
        <taxon>Lingulata</taxon>
        <taxon>Lingulida</taxon>
        <taxon>Linguloidea</taxon>
        <taxon>Lingulidae</taxon>
        <taxon>Lingula</taxon>
    </lineage>
</organism>
<dbReference type="FunFam" id="3.90.79.10:FF:000016">
    <property type="entry name" value="ADP-sugar pyrophosphatase isoform X1"/>
    <property type="match status" value="1"/>
</dbReference>
<evidence type="ECO:0000256" key="3">
    <source>
        <dbReference type="ARBA" id="ARBA00049546"/>
    </source>
</evidence>
<evidence type="ECO:0000256" key="11">
    <source>
        <dbReference type="ARBA" id="ARBA00079597"/>
    </source>
</evidence>
<dbReference type="EC" id="3.6.1.58" evidence="7"/>
<evidence type="ECO:0000256" key="12">
    <source>
        <dbReference type="ARBA" id="ARBA00084011"/>
    </source>
</evidence>
<evidence type="ECO:0000313" key="16">
    <source>
        <dbReference type="Proteomes" id="UP000085678"/>
    </source>
</evidence>
<dbReference type="GO" id="GO:0019693">
    <property type="term" value="P:ribose phosphate metabolic process"/>
    <property type="evidence" value="ECO:0007669"/>
    <property type="project" value="TreeGrafter"/>
</dbReference>
<dbReference type="InterPro" id="IPR015797">
    <property type="entry name" value="NUDIX_hydrolase-like_dom_sf"/>
</dbReference>
<dbReference type="STRING" id="7574.A0A1S3IQZ1"/>
<evidence type="ECO:0000256" key="7">
    <source>
        <dbReference type="ARBA" id="ARBA00066482"/>
    </source>
</evidence>
<evidence type="ECO:0000256" key="14">
    <source>
        <dbReference type="SAM" id="MobiDB-lite"/>
    </source>
</evidence>
<keyword evidence="2 13" id="KW-0378">Hydrolase</keyword>
<evidence type="ECO:0000256" key="4">
    <source>
        <dbReference type="ARBA" id="ARBA00051147"/>
    </source>
</evidence>
<evidence type="ECO:0000259" key="15">
    <source>
        <dbReference type="PROSITE" id="PS51462"/>
    </source>
</evidence>
<dbReference type="GO" id="GO:0017110">
    <property type="term" value="F:nucleoside diphosphate phosphatase activity"/>
    <property type="evidence" value="ECO:0007669"/>
    <property type="project" value="UniProtKB-ARBA"/>
</dbReference>
<dbReference type="Pfam" id="PF00293">
    <property type="entry name" value="NUDIX"/>
    <property type="match status" value="1"/>
</dbReference>
<evidence type="ECO:0000256" key="8">
    <source>
        <dbReference type="ARBA" id="ARBA00066488"/>
    </source>
</evidence>
<comment type="catalytic activity">
    <reaction evidence="3">
        <text>ADP-D-ribose + H2O = D-ribose 5-phosphate + AMP + 2 H(+)</text>
        <dbReference type="Rhea" id="RHEA:10412"/>
        <dbReference type="ChEBI" id="CHEBI:15377"/>
        <dbReference type="ChEBI" id="CHEBI:15378"/>
        <dbReference type="ChEBI" id="CHEBI:57967"/>
        <dbReference type="ChEBI" id="CHEBI:78346"/>
        <dbReference type="ChEBI" id="CHEBI:456215"/>
        <dbReference type="EC" id="3.6.1.13"/>
    </reaction>
</comment>
<protein>
    <recommendedName>
        <fullName evidence="9">ADP-sugar pyrophosphatase</fullName>
        <ecNumber evidence="8">2.7.7.96</ecNumber>
        <ecNumber evidence="1">3.6.1.13</ecNumber>
        <ecNumber evidence="7">3.6.1.58</ecNumber>
    </recommendedName>
    <alternativeName>
        <fullName evidence="12">8-oxo-dGDP phosphatase</fullName>
    </alternativeName>
    <alternativeName>
        <fullName evidence="10">Nuclear ATP-synthesis protein NUDIX5</fullName>
    </alternativeName>
    <alternativeName>
        <fullName evidence="11">Nucleoside diphosphate-linked moiety X motif 5</fullName>
    </alternativeName>
</protein>
<dbReference type="PANTHER" id="PTHR11839">
    <property type="entry name" value="UDP/ADP-SUGAR PYROPHOSPHATASE"/>
    <property type="match status" value="1"/>
</dbReference>
<dbReference type="CDD" id="cd18888">
    <property type="entry name" value="NUDIX_ADPRase_Nudt5"/>
    <property type="match status" value="1"/>
</dbReference>
<sequence>MSLFSGFGIRCGYSIFGRSLSPCFSFTNKLTMSTKVSGNDQSAGETTSHKGNSDRAKFINQEVIGAGKWISLNRIKYQDPSGRERIWEAVFRTTRTERALDAVVIMPVLKRLLKYDCVVLVKQYRPPMKCCTIEFPAGLIDAGESPEETAVRELEEETGYTGKIKHISPVTCLDPGIGNCTVCIATAEIDGDDPVNKKPKAKLDDSEFIEVISIPVNELLERLNELSSKDIVVDTRVFTYALALSQTAEEPTGEDEITHDGGKHEGVL</sequence>
<dbReference type="InterPro" id="IPR000086">
    <property type="entry name" value="NUDIX_hydrolase_dom"/>
</dbReference>
<evidence type="ECO:0000256" key="10">
    <source>
        <dbReference type="ARBA" id="ARBA00077853"/>
    </source>
</evidence>
<proteinExistence type="inferred from homology"/>
<evidence type="ECO:0000256" key="6">
    <source>
        <dbReference type="ARBA" id="ARBA00065630"/>
    </source>
</evidence>
<dbReference type="InterPro" id="IPR020084">
    <property type="entry name" value="NUDIX_hydrolase_CS"/>
</dbReference>
<gene>
    <name evidence="17 18" type="primary">LOC106166567</name>
</gene>
<dbReference type="GO" id="GO:0047631">
    <property type="term" value="F:ADP-ribose diphosphatase activity"/>
    <property type="evidence" value="ECO:0007669"/>
    <property type="project" value="UniProtKB-EC"/>
</dbReference>
<name>A0A1S3IQZ1_LINAN</name>
<comment type="catalytic activity">
    <reaction evidence="5">
        <text>8-oxo-dGDP + H2O = 8-oxo-dGMP + phosphate + H(+)</text>
        <dbReference type="Rhea" id="RHEA:32063"/>
        <dbReference type="ChEBI" id="CHEBI:15377"/>
        <dbReference type="ChEBI" id="CHEBI:15378"/>
        <dbReference type="ChEBI" id="CHEBI:43474"/>
        <dbReference type="ChEBI" id="CHEBI:63224"/>
        <dbReference type="ChEBI" id="CHEBI:63715"/>
        <dbReference type="EC" id="3.6.1.58"/>
    </reaction>
</comment>
<keyword evidence="16" id="KW-1185">Reference proteome</keyword>
<dbReference type="PRINTS" id="PR00502">
    <property type="entry name" value="NUDIXFAMILY"/>
</dbReference>
<dbReference type="Proteomes" id="UP000085678">
    <property type="component" value="Unplaced"/>
</dbReference>
<dbReference type="PANTHER" id="PTHR11839:SF1">
    <property type="entry name" value="ADP-SUGAR PYROPHOSPHATASE"/>
    <property type="match status" value="1"/>
</dbReference>
<dbReference type="RefSeq" id="XP_013400635.1">
    <property type="nucleotide sequence ID" value="XM_013545181.1"/>
</dbReference>
<dbReference type="OrthoDB" id="10249920at2759"/>
<dbReference type="PROSITE" id="PS51462">
    <property type="entry name" value="NUDIX"/>
    <property type="match status" value="1"/>
</dbReference>
<evidence type="ECO:0000256" key="5">
    <source>
        <dbReference type="ARBA" id="ARBA00051819"/>
    </source>
</evidence>
<feature type="domain" description="Nudix hydrolase" evidence="15">
    <location>
        <begin position="99"/>
        <end position="239"/>
    </location>
</feature>
<dbReference type="InterPro" id="IPR020476">
    <property type="entry name" value="Nudix_hydrolase"/>
</dbReference>
<evidence type="ECO:0000256" key="1">
    <source>
        <dbReference type="ARBA" id="ARBA00012453"/>
    </source>
</evidence>
<dbReference type="Gene3D" id="3.90.79.10">
    <property type="entry name" value="Nucleoside Triphosphate Pyrophosphohydrolase"/>
    <property type="match status" value="1"/>
</dbReference>
<feature type="region of interest" description="Disordered" evidence="14">
    <location>
        <begin position="248"/>
        <end position="268"/>
    </location>
</feature>
<dbReference type="PROSITE" id="PS00893">
    <property type="entry name" value="NUDIX_BOX"/>
    <property type="match status" value="1"/>
</dbReference>
<dbReference type="SUPFAM" id="SSF55811">
    <property type="entry name" value="Nudix"/>
    <property type="match status" value="1"/>
</dbReference>
<comment type="subunit">
    <text evidence="6">Homodimer. Interacts with PARG.</text>
</comment>
<comment type="catalytic activity">
    <reaction evidence="4">
        <text>D-ribose 5-phosphate + ATP + H(+) = ADP-D-ribose + diphosphate</text>
        <dbReference type="Rhea" id="RHEA:50248"/>
        <dbReference type="ChEBI" id="CHEBI:15378"/>
        <dbReference type="ChEBI" id="CHEBI:30616"/>
        <dbReference type="ChEBI" id="CHEBI:33019"/>
        <dbReference type="ChEBI" id="CHEBI:57967"/>
        <dbReference type="ChEBI" id="CHEBI:78346"/>
        <dbReference type="EC" id="2.7.7.96"/>
    </reaction>
</comment>
<evidence type="ECO:0000313" key="18">
    <source>
        <dbReference type="RefSeq" id="XP_013400635.1"/>
    </source>
</evidence>
<evidence type="ECO:0000256" key="9">
    <source>
        <dbReference type="ARBA" id="ARBA00071227"/>
    </source>
</evidence>
<reference evidence="17 18" key="1">
    <citation type="submission" date="2025-04" db="UniProtKB">
        <authorList>
            <consortium name="RefSeq"/>
        </authorList>
    </citation>
    <scope>IDENTIFICATION</scope>
    <source>
        <tissue evidence="17 18">Gonads</tissue>
    </source>
</reference>
<dbReference type="AlphaFoldDB" id="A0A1S3IQZ1"/>
<evidence type="ECO:0000256" key="2">
    <source>
        <dbReference type="ARBA" id="ARBA00022801"/>
    </source>
</evidence>
<dbReference type="GeneID" id="106166567"/>
<feature type="compositionally biased region" description="Basic and acidic residues" evidence="14">
    <location>
        <begin position="256"/>
        <end position="268"/>
    </location>
</feature>
<comment type="similarity">
    <text evidence="13">Belongs to the Nudix hydrolase family.</text>
</comment>
<dbReference type="RefSeq" id="XP_013400634.1">
    <property type="nucleotide sequence ID" value="XM_013545180.1"/>
</dbReference>
<dbReference type="EC" id="2.7.7.96" evidence="8"/>
<dbReference type="GO" id="GO:0006753">
    <property type="term" value="P:nucleoside phosphate metabolic process"/>
    <property type="evidence" value="ECO:0007669"/>
    <property type="project" value="TreeGrafter"/>
</dbReference>
<evidence type="ECO:0000256" key="13">
    <source>
        <dbReference type="RuleBase" id="RU003476"/>
    </source>
</evidence>
<dbReference type="GO" id="GO:0005634">
    <property type="term" value="C:nucleus"/>
    <property type="evidence" value="ECO:0007669"/>
    <property type="project" value="TreeGrafter"/>
</dbReference>
<dbReference type="EC" id="3.6.1.13" evidence="1"/>
<evidence type="ECO:0000313" key="17">
    <source>
        <dbReference type="RefSeq" id="XP_013400634.1"/>
    </source>
</evidence>